<evidence type="ECO:0000256" key="2">
    <source>
        <dbReference type="SAM" id="SignalP"/>
    </source>
</evidence>
<dbReference type="Proteomes" id="UP000469346">
    <property type="component" value="Unassembled WGS sequence"/>
</dbReference>
<protein>
    <recommendedName>
        <fullName evidence="5">Cytochrome c-552/4 domain-containing protein</fullName>
    </recommendedName>
</protein>
<dbReference type="RefSeq" id="WP_163298973.1">
    <property type="nucleotide sequence ID" value="NZ_JAAGRR010000091.1"/>
</dbReference>
<feature type="non-terminal residue" evidence="3">
    <location>
        <position position="548"/>
    </location>
</feature>
<dbReference type="SUPFAM" id="SSF48695">
    <property type="entry name" value="Multiheme cytochromes"/>
    <property type="match status" value="2"/>
</dbReference>
<evidence type="ECO:0000256" key="1">
    <source>
        <dbReference type="ARBA" id="ARBA00022729"/>
    </source>
</evidence>
<keyword evidence="1 2" id="KW-0732">Signal</keyword>
<evidence type="ECO:0000313" key="4">
    <source>
        <dbReference type="Proteomes" id="UP000469346"/>
    </source>
</evidence>
<proteinExistence type="predicted"/>
<dbReference type="AlphaFoldDB" id="A0A6N9TSX6"/>
<organism evidence="3 4">
    <name type="scientific">Dissulfurirhabdus thermomarina</name>
    <dbReference type="NCBI Taxonomy" id="1765737"/>
    <lineage>
        <taxon>Bacteria</taxon>
        <taxon>Deltaproteobacteria</taxon>
        <taxon>Dissulfurirhabdaceae</taxon>
        <taxon>Dissulfurirhabdus</taxon>
    </lineage>
</organism>
<sequence>MKRLFVSFLILMGVAAAASLAVAGGGIDPAHELDTTCKKCHGDRRDKVSCSNAKWLGHDGSKVSHEVFAAVSQYLLGSDCSGGSAGTGGANRDVVVIATNDLGMHCSCPGAETFVVLPPFNTLRAQVFERNGDNPSILSNPADIRVEYALVENTDQSLKNDPYFQNWITYGPKLFPGFSFVRGDGRIQGLTGATLSGEMEAKDGWWEVTGIPAFPALDPNGVEIDPFDPANPKRNPYLTAEIKVYDRATDQLLARTTTVVPVAFGGCCNCHLDVAQDYGRPRTPRGSFEVMGMLHEQNGSGIDISKIDPDGDGVGGPIRCSQCHLDPAMGETSPPGIPGYPTSSKTFSEVVHKFHAESPAVQAYDPDIASNCYDCHPGNGVNCFRGHHKAKGLWCTDCHGDLNRRVAEGQLKDPWSPSTLPKCEGCHYNTGEGRGFQNVFGGNFLNSKGHKGDSVLCSTCHGAPHALYPSSLTKDNAQPNALQGSDMAIGTCDVCHSGKSNSWGVPPHQGTPGYAGGSGGGTVDAAKELGTTCVSCHGDRRDKVSCSN</sequence>
<evidence type="ECO:0000313" key="3">
    <source>
        <dbReference type="EMBL" id="NDY42844.1"/>
    </source>
</evidence>
<accession>A0A6N9TSX6</accession>
<dbReference type="InterPro" id="IPR036280">
    <property type="entry name" value="Multihaem_cyt_sf"/>
</dbReference>
<evidence type="ECO:0008006" key="5">
    <source>
        <dbReference type="Google" id="ProtNLM"/>
    </source>
</evidence>
<feature type="chain" id="PRO_5027057412" description="Cytochrome c-552/4 domain-containing protein" evidence="2">
    <location>
        <begin position="24"/>
        <end position="548"/>
    </location>
</feature>
<keyword evidence="4" id="KW-1185">Reference proteome</keyword>
<reference evidence="3 4" key="1">
    <citation type="submission" date="2020-02" db="EMBL/GenBank/DDBJ databases">
        <title>Comparative genomics of sulfur disproportionating microorganisms.</title>
        <authorList>
            <person name="Ward L.M."/>
            <person name="Bertran E."/>
            <person name="Johnston D.T."/>
        </authorList>
    </citation>
    <scope>NUCLEOTIDE SEQUENCE [LARGE SCALE GENOMIC DNA]</scope>
    <source>
        <strain evidence="3 4">DSM 100025</strain>
    </source>
</reference>
<dbReference type="PANTHER" id="PTHR35038">
    <property type="entry name" value="DISSIMILATORY SULFITE REDUCTASE SIRA"/>
    <property type="match status" value="1"/>
</dbReference>
<gene>
    <name evidence="3" type="ORF">G3N55_08305</name>
</gene>
<name>A0A6N9TSX6_DISTH</name>
<dbReference type="InterPro" id="IPR051829">
    <property type="entry name" value="Multiheme_Cytochr_ET"/>
</dbReference>
<comment type="caution">
    <text evidence="3">The sequence shown here is derived from an EMBL/GenBank/DDBJ whole genome shotgun (WGS) entry which is preliminary data.</text>
</comment>
<dbReference type="EMBL" id="JAAGRR010000091">
    <property type="protein sequence ID" value="NDY42844.1"/>
    <property type="molecule type" value="Genomic_DNA"/>
</dbReference>
<feature type="signal peptide" evidence="2">
    <location>
        <begin position="1"/>
        <end position="23"/>
    </location>
</feature>